<dbReference type="GO" id="GO:0016829">
    <property type="term" value="F:lyase activity"/>
    <property type="evidence" value="ECO:0007669"/>
    <property type="project" value="UniProtKB-KW"/>
</dbReference>
<dbReference type="STRING" id="997296.PB1_14974"/>
<dbReference type="Proteomes" id="UP000010523">
    <property type="component" value="Unassembled WGS sequence"/>
</dbReference>
<organism evidence="3 4">
    <name type="scientific">Bacillus methanolicus PB1</name>
    <dbReference type="NCBI Taxonomy" id="997296"/>
    <lineage>
        <taxon>Bacteria</taxon>
        <taxon>Bacillati</taxon>
        <taxon>Bacillota</taxon>
        <taxon>Bacilli</taxon>
        <taxon>Bacillales</taxon>
        <taxon>Bacillaceae</taxon>
        <taxon>Bacillus</taxon>
    </lineage>
</organism>
<evidence type="ECO:0000313" key="3">
    <source>
        <dbReference type="EMBL" id="EIJ78871.1"/>
    </source>
</evidence>
<evidence type="ECO:0000313" key="4">
    <source>
        <dbReference type="Proteomes" id="UP000010523"/>
    </source>
</evidence>
<dbReference type="AlphaFoldDB" id="I3DXA0"/>
<accession>I3DXA0</accession>
<dbReference type="Gene3D" id="3.30.1490.480">
    <property type="entry name" value="Endolytic murein transglycosylase"/>
    <property type="match status" value="1"/>
</dbReference>
<proteinExistence type="predicted"/>
<keyword evidence="2" id="KW-1133">Transmembrane helix</keyword>
<keyword evidence="2" id="KW-0812">Transmembrane</keyword>
<gene>
    <name evidence="3" type="ORF">PB1_14974</name>
</gene>
<reference evidence="3 4" key="1">
    <citation type="journal article" date="2012" name="Appl. Environ. Microbiol.">
        <title>Genome Sequence of Thermotolerant Bacillus methanolicus: Features and Regulation Related to Methylotrophy and Production of L-Lysine and L-Glutamate from Methanol.</title>
        <authorList>
            <person name="Heggeset T.M."/>
            <person name="Krog A."/>
            <person name="Balzer S."/>
            <person name="Wentzel A."/>
            <person name="Ellingsen T.E."/>
            <person name="Brautaset T."/>
        </authorList>
    </citation>
    <scope>NUCLEOTIDE SEQUENCE [LARGE SCALE GENOMIC DNA]</scope>
    <source>
        <strain evidence="3 4">PB1</strain>
    </source>
</reference>
<keyword evidence="2" id="KW-0472">Membrane</keyword>
<feature type="transmembrane region" description="Helical" evidence="2">
    <location>
        <begin position="7"/>
        <end position="26"/>
    </location>
</feature>
<dbReference type="EMBL" id="AFEU01000003">
    <property type="protein sequence ID" value="EIJ78871.1"/>
    <property type="molecule type" value="Genomic_DNA"/>
</dbReference>
<dbReference type="eggNOG" id="COG1559">
    <property type="taxonomic scope" value="Bacteria"/>
</dbReference>
<evidence type="ECO:0000256" key="2">
    <source>
        <dbReference type="SAM" id="Phobius"/>
    </source>
</evidence>
<dbReference type="RefSeq" id="WP_004437875.1">
    <property type="nucleotide sequence ID" value="NZ_AFEU01000003.1"/>
</dbReference>
<evidence type="ECO:0000256" key="1">
    <source>
        <dbReference type="SAM" id="MobiDB-lite"/>
    </source>
</evidence>
<feature type="region of interest" description="Disordered" evidence="1">
    <location>
        <begin position="63"/>
        <end position="94"/>
    </location>
</feature>
<sequence length="168" mass="19209">MNKRKVRAFALGILFSVSLIGTYYYYFQIGNESISKAKQTLEDKGFIVLSQSEYTKLQKQLHRKSEAEQNQETAKNVKKSIHTENDNIQASDSDAEENNVISYELKITSGMNTEQIATILSNVRIIEDAEDFEEYLSENGYSTRIQLGTFHLTNKMDYSQIAKILTKS</sequence>
<keyword evidence="3" id="KW-0456">Lyase</keyword>
<keyword evidence="4" id="KW-1185">Reference proteome</keyword>
<dbReference type="OrthoDB" id="2138957at2"/>
<name>I3DXA0_BACMT</name>
<comment type="caution">
    <text evidence="3">The sequence shown here is derived from an EMBL/GenBank/DDBJ whole genome shotgun (WGS) entry which is preliminary data.</text>
</comment>
<dbReference type="PATRIC" id="fig|997296.3.peg.3159"/>
<protein>
    <submittedName>
        <fullName evidence="3">Aminodeoxychorismate lyase</fullName>
    </submittedName>
</protein>